<evidence type="ECO:0000256" key="1">
    <source>
        <dbReference type="SAM" id="MobiDB-lite"/>
    </source>
</evidence>
<keyword evidence="4" id="KW-1185">Reference proteome</keyword>
<evidence type="ECO:0000313" key="4">
    <source>
        <dbReference type="Proteomes" id="UP001596160"/>
    </source>
</evidence>
<dbReference type="EMBL" id="JBHSKP010000013">
    <property type="protein sequence ID" value="MFC5154098.1"/>
    <property type="molecule type" value="Genomic_DNA"/>
</dbReference>
<dbReference type="InterPro" id="IPR006439">
    <property type="entry name" value="HAD-SF_hydro_IA"/>
</dbReference>
<reference evidence="4" key="1">
    <citation type="journal article" date="2019" name="Int. J. Syst. Evol. Microbiol.">
        <title>The Global Catalogue of Microorganisms (GCM) 10K type strain sequencing project: providing services to taxonomists for standard genome sequencing and annotation.</title>
        <authorList>
            <consortium name="The Broad Institute Genomics Platform"/>
            <consortium name="The Broad Institute Genome Sequencing Center for Infectious Disease"/>
            <person name="Wu L."/>
            <person name="Ma J."/>
        </authorList>
    </citation>
    <scope>NUCLEOTIDE SEQUENCE [LARGE SCALE GENOMIC DNA]</scope>
    <source>
        <strain evidence="4">PCU 266</strain>
    </source>
</reference>
<feature type="domain" description="Methyltransferase type 11" evidence="2">
    <location>
        <begin position="505"/>
        <end position="596"/>
    </location>
</feature>
<dbReference type="PANTHER" id="PTHR43611:SF3">
    <property type="entry name" value="FLAVIN MONONUCLEOTIDE HYDROLASE 1, CHLOROPLATIC"/>
    <property type="match status" value="1"/>
</dbReference>
<sequence length="701" mass="73979">MNEPVRGLLVDIDGVVRLWPRSSAIRAALACGLPENAVRDIAYDGGFDLAHHGVWTHEQWADQVRTRLTEEFGEAGRRASEAWAADRGDADPAMAGLLRRARAAGLVTCALTNNTTAVHGDLELHQITDVFEHVANSAEIHMTKPAPGAYATALSMMDLPASQVVFTDDSRTNVTAALHLGLHAHHYTSAAQFETFLNGLGIVLPPVTAPARTQAAPTGTAPPAGHAEADGHTTVSTRHLATGLPPAGLAARLASKDPTTTAIPFGPDALATVSATGRLTTWRLMPHNADPRAAAGHLDARSGSADVVDAEHLPPWLPGTRAAAAPRAADLLHHTGWALHQLAAATESGDPLAAATHLDTVRHSLTALATMVFRHQQAPWPGATASRYLPPAVREALTASLRADPTAKAGLAAGLLPLLGVLRHLLHLTRLVLGATGSWPWPHTAAALAPLLGAPPDLTPQAPDDPLYTPALAAVYDRHRPLAPAMADALRTWAATDLAGCAVVELGAGTGRITRQLAADGPAAYWAVEPSAAMATRLKDARLPGVRIVHADALTLPLPGRSADLVVEHEALQFTDDPLLAADEALRVLRPGGRLVRLLLHPDGPNPLAGIDAAYRRAAFADGPRPLFHGKGTDRRVTDHLAALGRPTRIRTLAEFTQHRTAEQALDALADRAWPYQHQLTGPRHQHGMAAARRTAAPPHP</sequence>
<feature type="compositionally biased region" description="Low complexity" evidence="1">
    <location>
        <begin position="211"/>
        <end position="224"/>
    </location>
</feature>
<dbReference type="CDD" id="cd02440">
    <property type="entry name" value="AdoMet_MTases"/>
    <property type="match status" value="1"/>
</dbReference>
<dbReference type="Gene3D" id="1.10.8.900">
    <property type="match status" value="1"/>
</dbReference>
<dbReference type="PRINTS" id="PR00413">
    <property type="entry name" value="HADHALOGNASE"/>
</dbReference>
<organism evidence="3 4">
    <name type="scientific">Streptomyces amakusaensis</name>
    <dbReference type="NCBI Taxonomy" id="67271"/>
    <lineage>
        <taxon>Bacteria</taxon>
        <taxon>Bacillati</taxon>
        <taxon>Actinomycetota</taxon>
        <taxon>Actinomycetes</taxon>
        <taxon>Kitasatosporales</taxon>
        <taxon>Streptomycetaceae</taxon>
        <taxon>Streptomyces</taxon>
    </lineage>
</organism>
<dbReference type="Proteomes" id="UP001596160">
    <property type="component" value="Unassembled WGS sequence"/>
</dbReference>
<dbReference type="InterPro" id="IPR013216">
    <property type="entry name" value="Methyltransf_11"/>
</dbReference>
<dbReference type="SUPFAM" id="SSF56784">
    <property type="entry name" value="HAD-like"/>
    <property type="match status" value="1"/>
</dbReference>
<protein>
    <submittedName>
        <fullName evidence="3">HAD-IA family hydrolase</fullName>
    </submittedName>
</protein>
<evidence type="ECO:0000259" key="2">
    <source>
        <dbReference type="Pfam" id="PF08241"/>
    </source>
</evidence>
<accession>A0ABW0AK56</accession>
<feature type="region of interest" description="Disordered" evidence="1">
    <location>
        <begin position="681"/>
        <end position="701"/>
    </location>
</feature>
<gene>
    <name evidence="3" type="ORF">ACFPRH_20395</name>
</gene>
<dbReference type="InterPro" id="IPR023214">
    <property type="entry name" value="HAD_sf"/>
</dbReference>
<dbReference type="Gene3D" id="3.40.50.1000">
    <property type="entry name" value="HAD superfamily/HAD-like"/>
    <property type="match status" value="1"/>
</dbReference>
<feature type="compositionally biased region" description="Low complexity" evidence="1">
    <location>
        <begin position="690"/>
        <end position="701"/>
    </location>
</feature>
<dbReference type="GO" id="GO:0016787">
    <property type="term" value="F:hydrolase activity"/>
    <property type="evidence" value="ECO:0007669"/>
    <property type="project" value="UniProtKB-KW"/>
</dbReference>
<comment type="caution">
    <text evidence="3">The sequence shown here is derived from an EMBL/GenBank/DDBJ whole genome shotgun (WGS) entry which is preliminary data.</text>
</comment>
<dbReference type="SUPFAM" id="SSF53335">
    <property type="entry name" value="S-adenosyl-L-methionine-dependent methyltransferases"/>
    <property type="match status" value="1"/>
</dbReference>
<dbReference type="RefSeq" id="WP_344480269.1">
    <property type="nucleotide sequence ID" value="NZ_BAAASB010000014.1"/>
</dbReference>
<dbReference type="Gene3D" id="3.40.50.150">
    <property type="entry name" value="Vaccinia Virus protein VP39"/>
    <property type="match status" value="1"/>
</dbReference>
<feature type="region of interest" description="Disordered" evidence="1">
    <location>
        <begin position="211"/>
        <end position="235"/>
    </location>
</feature>
<dbReference type="Pfam" id="PF00702">
    <property type="entry name" value="Hydrolase"/>
    <property type="match status" value="1"/>
</dbReference>
<name>A0ABW0AK56_9ACTN</name>
<dbReference type="NCBIfam" id="TIGR01509">
    <property type="entry name" value="HAD-SF-IA-v3"/>
    <property type="match status" value="1"/>
</dbReference>
<keyword evidence="3" id="KW-0378">Hydrolase</keyword>
<dbReference type="InterPro" id="IPR036412">
    <property type="entry name" value="HAD-like_sf"/>
</dbReference>
<dbReference type="InterPro" id="IPR029063">
    <property type="entry name" value="SAM-dependent_MTases_sf"/>
</dbReference>
<dbReference type="PANTHER" id="PTHR43611">
    <property type="entry name" value="ALPHA-D-GLUCOSE 1-PHOSPHATE PHOSPHATASE"/>
    <property type="match status" value="1"/>
</dbReference>
<dbReference type="Pfam" id="PF08241">
    <property type="entry name" value="Methyltransf_11"/>
    <property type="match status" value="1"/>
</dbReference>
<evidence type="ECO:0000313" key="3">
    <source>
        <dbReference type="EMBL" id="MFC5154098.1"/>
    </source>
</evidence>
<proteinExistence type="predicted"/>